<dbReference type="RefSeq" id="WP_263846741.1">
    <property type="nucleotide sequence ID" value="NZ_JAOWKW010000001.1"/>
</dbReference>
<dbReference type="Proteomes" id="UP001526166">
    <property type="component" value="Unassembled WGS sequence"/>
</dbReference>
<dbReference type="EMBL" id="JAOWKW010000001">
    <property type="protein sequence ID" value="MCV2877344.1"/>
    <property type="molecule type" value="Genomic_DNA"/>
</dbReference>
<keyword evidence="2 6" id="KW-0819">tRNA processing</keyword>
<protein>
    <recommendedName>
        <fullName evidence="6">tRNA(Ile)-lysidine synthase</fullName>
        <ecNumber evidence="6">6.3.4.19</ecNumber>
    </recommendedName>
    <alternativeName>
        <fullName evidence="6">tRNA(Ile)-2-lysyl-cytidine synthase</fullName>
    </alternativeName>
    <alternativeName>
        <fullName evidence="6">tRNA(Ile)-lysidine synthetase</fullName>
    </alternativeName>
</protein>
<dbReference type="GO" id="GO:0032267">
    <property type="term" value="F:tRNA(Ile)-lysidine synthase activity"/>
    <property type="evidence" value="ECO:0007669"/>
    <property type="project" value="UniProtKB-EC"/>
</dbReference>
<dbReference type="Gene3D" id="3.40.50.620">
    <property type="entry name" value="HUPs"/>
    <property type="match status" value="1"/>
</dbReference>
<dbReference type="EC" id="6.3.4.19" evidence="6"/>
<evidence type="ECO:0000256" key="6">
    <source>
        <dbReference type="HAMAP-Rule" id="MF_01161"/>
    </source>
</evidence>
<dbReference type="InterPro" id="IPR012795">
    <property type="entry name" value="tRNA_Ile_lys_synt_N"/>
</dbReference>
<keyword evidence="6" id="KW-0963">Cytoplasm</keyword>
<keyword evidence="3 6" id="KW-0547">Nucleotide-binding</keyword>
<sequence>MTGFEERAFQRLAEVEAGKMTPEDAWLYQWADAAITPHPRFSADTIGVAVSGGSDSMATLMLLADAHPVEAVTVDHGLRPEAADEARFVAQVCAERGIPHTILRWQGPEGSGNLMDQARRARFQLIGAWAQTRGIGQVALGHTRDDQAETFLMRLAREAGLEGLSGMRARFEAEDILWLRPFLLIGRDDLRDYLSRQGIGWIEDPSNENERFDRVKARKALRALRPLGITSEKLSNVVSHLAVAESALVLEVHDYARRHVAEVGGDVLIAAEPFRRAPHEIQRRLIVAALRWVSGADYAPRARKVADFLLDWRERPDRTLHGCRIRVSDAEIRITREARAVAGLRVPVGTPWDRWRLEGPAAEGQEIAALGAQGLKLCPNWRESGLPRVSLLASPAVWQGERLVSAPLAGLESGWKARIVCGSFHSSLFRR</sequence>
<evidence type="ECO:0000256" key="2">
    <source>
        <dbReference type="ARBA" id="ARBA00022694"/>
    </source>
</evidence>
<dbReference type="PANTHER" id="PTHR43033">
    <property type="entry name" value="TRNA(ILE)-LYSIDINE SYNTHASE-RELATED"/>
    <property type="match status" value="1"/>
</dbReference>
<accession>A0ABT2ZUY6</accession>
<evidence type="ECO:0000313" key="9">
    <source>
        <dbReference type="Proteomes" id="UP001526166"/>
    </source>
</evidence>
<comment type="caution">
    <text evidence="8">The sequence shown here is derived from an EMBL/GenBank/DDBJ whole genome shotgun (WGS) entry which is preliminary data.</text>
</comment>
<dbReference type="HAMAP" id="MF_01161">
    <property type="entry name" value="tRNA_Ile_lys_synt"/>
    <property type="match status" value="1"/>
</dbReference>
<evidence type="ECO:0000256" key="3">
    <source>
        <dbReference type="ARBA" id="ARBA00022741"/>
    </source>
</evidence>
<dbReference type="SUPFAM" id="SSF52402">
    <property type="entry name" value="Adenine nucleotide alpha hydrolases-like"/>
    <property type="match status" value="1"/>
</dbReference>
<name>A0ABT2ZUY6_9RHOB</name>
<evidence type="ECO:0000256" key="4">
    <source>
        <dbReference type="ARBA" id="ARBA00022840"/>
    </source>
</evidence>
<comment type="domain">
    <text evidence="6">The N-terminal region contains the highly conserved SGGXDS motif, predicted to be a P-loop motif involved in ATP binding.</text>
</comment>
<keyword evidence="4 6" id="KW-0067">ATP-binding</keyword>
<reference evidence="8 9" key="1">
    <citation type="submission" date="2022-10" db="EMBL/GenBank/DDBJ databases">
        <title>Sinirhodobacter sp. nov., isolated from ocean surface sediments.</title>
        <authorList>
            <person name="He W."/>
            <person name="Wang L."/>
            <person name="Zhang D.-F."/>
        </authorList>
    </citation>
    <scope>NUCLEOTIDE SEQUENCE [LARGE SCALE GENOMIC DNA]</scope>
    <source>
        <strain evidence="8 9">WL0115</strain>
    </source>
</reference>
<dbReference type="InterPro" id="IPR011063">
    <property type="entry name" value="TilS/TtcA_N"/>
</dbReference>
<comment type="function">
    <text evidence="6">Ligates lysine onto the cytidine present at position 34 of the AUA codon-specific tRNA(Ile) that contains the anticodon CAU, in an ATP-dependent manner. Cytidine is converted to lysidine, thus changing the amino acid specificity of the tRNA from methionine to isoleucine.</text>
</comment>
<evidence type="ECO:0000313" key="8">
    <source>
        <dbReference type="EMBL" id="MCV2877344.1"/>
    </source>
</evidence>
<proteinExistence type="inferred from homology"/>
<gene>
    <name evidence="6 8" type="primary">tilS</name>
    <name evidence="8" type="ORF">OE699_00640</name>
</gene>
<dbReference type="InterPro" id="IPR014729">
    <property type="entry name" value="Rossmann-like_a/b/a_fold"/>
</dbReference>
<feature type="domain" description="tRNA(Ile)-lysidine/2-thiocytidine synthase N-terminal" evidence="7">
    <location>
        <begin position="46"/>
        <end position="219"/>
    </location>
</feature>
<dbReference type="PANTHER" id="PTHR43033:SF1">
    <property type="entry name" value="TRNA(ILE)-LYSIDINE SYNTHASE-RELATED"/>
    <property type="match status" value="1"/>
</dbReference>
<comment type="similarity">
    <text evidence="6">Belongs to the tRNA(Ile)-lysidine synthase family.</text>
</comment>
<evidence type="ECO:0000256" key="1">
    <source>
        <dbReference type="ARBA" id="ARBA00022598"/>
    </source>
</evidence>
<evidence type="ECO:0000259" key="7">
    <source>
        <dbReference type="Pfam" id="PF01171"/>
    </source>
</evidence>
<comment type="subcellular location">
    <subcellularLocation>
        <location evidence="6">Cytoplasm</location>
    </subcellularLocation>
</comment>
<keyword evidence="9" id="KW-1185">Reference proteome</keyword>
<evidence type="ECO:0000256" key="5">
    <source>
        <dbReference type="ARBA" id="ARBA00048539"/>
    </source>
</evidence>
<dbReference type="InterPro" id="IPR012094">
    <property type="entry name" value="tRNA_Ile_lys_synt"/>
</dbReference>
<dbReference type="CDD" id="cd01992">
    <property type="entry name" value="TilS_N"/>
    <property type="match status" value="1"/>
</dbReference>
<dbReference type="NCBIfam" id="TIGR02432">
    <property type="entry name" value="lysidine_TilS_N"/>
    <property type="match status" value="1"/>
</dbReference>
<comment type="catalytic activity">
    <reaction evidence="5 6">
        <text>cytidine(34) in tRNA(Ile2) + L-lysine + ATP = lysidine(34) in tRNA(Ile2) + AMP + diphosphate + H(+)</text>
        <dbReference type="Rhea" id="RHEA:43744"/>
        <dbReference type="Rhea" id="RHEA-COMP:10625"/>
        <dbReference type="Rhea" id="RHEA-COMP:10670"/>
        <dbReference type="ChEBI" id="CHEBI:15378"/>
        <dbReference type="ChEBI" id="CHEBI:30616"/>
        <dbReference type="ChEBI" id="CHEBI:32551"/>
        <dbReference type="ChEBI" id="CHEBI:33019"/>
        <dbReference type="ChEBI" id="CHEBI:82748"/>
        <dbReference type="ChEBI" id="CHEBI:83665"/>
        <dbReference type="ChEBI" id="CHEBI:456215"/>
        <dbReference type="EC" id="6.3.4.19"/>
    </reaction>
</comment>
<keyword evidence="1 6" id="KW-0436">Ligase</keyword>
<dbReference type="Pfam" id="PF01171">
    <property type="entry name" value="ATP_bind_3"/>
    <property type="match status" value="1"/>
</dbReference>
<organism evidence="8 9">
    <name type="scientific">Sedimentimonas flavescens</name>
    <dbReference type="NCBI Taxonomy" id="2851012"/>
    <lineage>
        <taxon>Bacteria</taxon>
        <taxon>Pseudomonadati</taxon>
        <taxon>Pseudomonadota</taxon>
        <taxon>Alphaproteobacteria</taxon>
        <taxon>Rhodobacterales</taxon>
        <taxon>Rhodobacter group</taxon>
        <taxon>Sedimentimonas</taxon>
    </lineage>
</organism>
<feature type="binding site" evidence="6">
    <location>
        <begin position="51"/>
        <end position="56"/>
    </location>
    <ligand>
        <name>ATP</name>
        <dbReference type="ChEBI" id="CHEBI:30616"/>
    </ligand>
</feature>